<dbReference type="GO" id="GO:0016758">
    <property type="term" value="F:hexosyltransferase activity"/>
    <property type="evidence" value="ECO:0007669"/>
    <property type="project" value="UniProtKB-ARBA"/>
</dbReference>
<dbReference type="eggNOG" id="COG0463">
    <property type="taxonomic scope" value="Bacteria"/>
</dbReference>
<keyword evidence="4" id="KW-1185">Reference proteome</keyword>
<evidence type="ECO:0000313" key="3">
    <source>
        <dbReference type="EMBL" id="EKU45830.1"/>
    </source>
</evidence>
<comment type="caution">
    <text evidence="3">The sequence shown here is derived from an EMBL/GenBank/DDBJ whole genome shotgun (WGS) entry which is preliminary data.</text>
</comment>
<dbReference type="EMBL" id="AMSP01000013">
    <property type="protein sequence ID" value="EKU45830.1"/>
    <property type="molecule type" value="Genomic_DNA"/>
</dbReference>
<sequence>MPRFTLISAVYNVGRYLPDFLGSLDGQTVDHSEVEIVLVNDGSTDASADIIAEWKATTDYSVIVVDQANAGQSAARNAGLDHAHGTWVSFPDPDDILDPAYLASVRANLIANDQAALAAAHLVDFWEAEGEIRDSHPLRFRFRGGTQVVDLDRFPRNIHLHASSAFFRRDRVDEFGIRFDSRIKPVFEDAHFVQSYLLSSPVRSVIFDDDARYLYRRRADGTSTLQTSGIDARRYTDVLRYGLLDLLRRAAADGPVPRWLQNTVLYDLFWILRAEESLSPKTGHLPSAAADEFCVLMTEICSLLDPDTIDAFDLIKVSLTQREILLHGFADRDWYWDFVQVEEFDEKKKLVKLRYHYTGEQPTELINFRGLNAEPMYAKTRAIKYLGRPLIFERILWMSARGTITVNLNGVDVPINETPPHAKKFVLRPSRSAALGARKATPSNRRRRHRVSASDRTVSAMADSAFLRRKFTGAWVFMDRPDRAGDNAEHLFKYMRARHRSRNAWFVVSKDSRDWNRLKSEGVDRLIAYGSPLWKSLCLNAEVLASSHIDADILTPFVLGNGRRPQWDHVFLQHGVTMNDLSAWLNTKRPRLVITTTDPEHRSIVGDGSSYNLSTKETVMAGMPRYDRLNDLDANSTATRSSTITIMPTWRKQLDDELSSITDPETRFEAFRQSQWWSQWSLLLNSPSLRETAVANSMSIRFVPHPRLESFIPPNALPDYVDVAHHSSNDFQSMLVEASVLVTDLSSVAFDAAFIDRPVVYFQFDTESIYGGGHTTKPGYFSFENDGFGPVVSTVAEAVDAIGSLISGDDPRIAEFAERRKATFTLPKTGNCERTYKAIVRSLKLVSPKDGTTLRPSPTAQPTRYLDEPSRPDSSLKSEPVAHTAAERESTPDVVLRATTGLVKPTADEDPAKTAPAG</sequence>
<dbReference type="InterPro" id="IPR029044">
    <property type="entry name" value="Nucleotide-diphossugar_trans"/>
</dbReference>
<dbReference type="AlphaFoldDB" id="K9AWF4"/>
<dbReference type="GO" id="GO:0047355">
    <property type="term" value="F:CDP-glycerol glycerophosphotransferase activity"/>
    <property type="evidence" value="ECO:0007669"/>
    <property type="project" value="InterPro"/>
</dbReference>
<dbReference type="InterPro" id="IPR043148">
    <property type="entry name" value="TagF_C"/>
</dbReference>
<evidence type="ECO:0000256" key="1">
    <source>
        <dbReference type="SAM" id="MobiDB-lite"/>
    </source>
</evidence>
<organism evidence="3 4">
    <name type="scientific">Brevibacterium casei S18</name>
    <dbReference type="NCBI Taxonomy" id="1229781"/>
    <lineage>
        <taxon>Bacteria</taxon>
        <taxon>Bacillati</taxon>
        <taxon>Actinomycetota</taxon>
        <taxon>Actinomycetes</taxon>
        <taxon>Micrococcales</taxon>
        <taxon>Brevibacteriaceae</taxon>
        <taxon>Brevibacterium</taxon>
    </lineage>
</organism>
<feature type="region of interest" description="Disordered" evidence="1">
    <location>
        <begin position="848"/>
        <end position="918"/>
    </location>
</feature>
<dbReference type="PANTHER" id="PTHR22916:SF3">
    <property type="entry name" value="UDP-GLCNAC:BETAGAL BETA-1,3-N-ACETYLGLUCOSAMINYLTRANSFERASE-LIKE PROTEIN 1"/>
    <property type="match status" value="1"/>
</dbReference>
<dbReference type="CDD" id="cd00761">
    <property type="entry name" value="Glyco_tranf_GTA_type"/>
    <property type="match status" value="1"/>
</dbReference>
<dbReference type="Proteomes" id="UP000009879">
    <property type="component" value="Unassembled WGS sequence"/>
</dbReference>
<dbReference type="SUPFAM" id="SSF53448">
    <property type="entry name" value="Nucleotide-diphospho-sugar transferases"/>
    <property type="match status" value="1"/>
</dbReference>
<dbReference type="InterPro" id="IPR001173">
    <property type="entry name" value="Glyco_trans_2-like"/>
</dbReference>
<dbReference type="Pfam" id="PF00535">
    <property type="entry name" value="Glycos_transf_2"/>
    <property type="match status" value="1"/>
</dbReference>
<accession>K9AWF4</accession>
<gene>
    <name evidence="3" type="ORF">C272_13738</name>
</gene>
<keyword evidence="3" id="KW-0808">Transferase</keyword>
<reference evidence="3 4" key="1">
    <citation type="submission" date="2012-09" db="EMBL/GenBank/DDBJ databases">
        <title>Genome Sequence of Brevibacterium casei S18.</title>
        <authorList>
            <person name="Sharma R."/>
            <person name="Singh A."/>
            <person name="Jangir P.K."/>
        </authorList>
    </citation>
    <scope>NUCLEOTIDE SEQUENCE [LARGE SCALE GENOMIC DNA]</scope>
    <source>
        <strain evidence="3 4">S18</strain>
    </source>
</reference>
<name>K9AWF4_9MICO</name>
<proteinExistence type="predicted"/>
<dbReference type="Gene3D" id="3.90.550.10">
    <property type="entry name" value="Spore Coat Polysaccharide Biosynthesis Protein SpsA, Chain A"/>
    <property type="match status" value="1"/>
</dbReference>
<dbReference type="OrthoDB" id="8549922at2"/>
<dbReference type="InterPro" id="IPR007554">
    <property type="entry name" value="Glycerophosphate_synth"/>
</dbReference>
<evidence type="ECO:0000313" key="4">
    <source>
        <dbReference type="Proteomes" id="UP000009879"/>
    </source>
</evidence>
<dbReference type="PATRIC" id="fig|1229781.4.peg.2756"/>
<dbReference type="RefSeq" id="WP_009380207.1">
    <property type="nucleotide sequence ID" value="NZ_AMSP01000013.1"/>
</dbReference>
<feature type="domain" description="Glycosyltransferase 2-like" evidence="2">
    <location>
        <begin position="7"/>
        <end position="172"/>
    </location>
</feature>
<evidence type="ECO:0000259" key="2">
    <source>
        <dbReference type="Pfam" id="PF00535"/>
    </source>
</evidence>
<feature type="compositionally biased region" description="Basic and acidic residues" evidence="1">
    <location>
        <begin position="865"/>
        <end position="876"/>
    </location>
</feature>
<dbReference type="GO" id="GO:0016020">
    <property type="term" value="C:membrane"/>
    <property type="evidence" value="ECO:0007669"/>
    <property type="project" value="InterPro"/>
</dbReference>
<dbReference type="PANTHER" id="PTHR22916">
    <property type="entry name" value="GLYCOSYLTRANSFERASE"/>
    <property type="match status" value="1"/>
</dbReference>
<dbReference type="Pfam" id="PF04464">
    <property type="entry name" value="Glyphos_transf"/>
    <property type="match status" value="1"/>
</dbReference>
<protein>
    <submittedName>
        <fullName evidence="3">Family 2 glycosyl transferase</fullName>
    </submittedName>
</protein>
<dbReference type="eggNOG" id="COG1887">
    <property type="taxonomic scope" value="Bacteria"/>
</dbReference>
<dbReference type="Gene3D" id="3.40.50.12580">
    <property type="match status" value="1"/>
</dbReference>